<dbReference type="GO" id="GO:0004807">
    <property type="term" value="F:triose-phosphate isomerase activity"/>
    <property type="evidence" value="ECO:0007669"/>
    <property type="project" value="UniProtKB-UniRule"/>
</dbReference>
<reference evidence="4 5" key="1">
    <citation type="submission" date="2017-09" db="EMBL/GenBank/DDBJ databases">
        <title>Depth-based differentiation of microbial function through sediment-hosted aquifers and enrichment of novel symbionts in the deep terrestrial subsurface.</title>
        <authorList>
            <person name="Probst A.J."/>
            <person name="Ladd B."/>
            <person name="Jarett J.K."/>
            <person name="Geller-Mcgrath D.E."/>
            <person name="Sieber C.M."/>
            <person name="Emerson J.B."/>
            <person name="Anantharaman K."/>
            <person name="Thomas B.C."/>
            <person name="Malmstrom R."/>
            <person name="Stieglmeier M."/>
            <person name="Klingl A."/>
            <person name="Woyke T."/>
            <person name="Ryan C.M."/>
            <person name="Banfield J.F."/>
        </authorList>
    </citation>
    <scope>NUCLEOTIDE SEQUENCE [LARGE SCALE GENOMIC DNA]</scope>
    <source>
        <strain evidence="4">CG22_combo_CG10-13_8_21_14_all_47_15</strain>
    </source>
</reference>
<dbReference type="GO" id="GO:0046166">
    <property type="term" value="P:glyceraldehyde-3-phosphate biosynthetic process"/>
    <property type="evidence" value="ECO:0007669"/>
    <property type="project" value="TreeGrafter"/>
</dbReference>
<gene>
    <name evidence="4" type="primary">tpiA</name>
    <name evidence="4" type="ORF">COW88_02045</name>
</gene>
<evidence type="ECO:0000256" key="3">
    <source>
        <dbReference type="RuleBase" id="RU363013"/>
    </source>
</evidence>
<dbReference type="UniPathway" id="UPA00109">
    <property type="reaction ID" value="UER00189"/>
</dbReference>
<dbReference type="UniPathway" id="UPA00138"/>
<dbReference type="PROSITE" id="PS51440">
    <property type="entry name" value="TIM_2"/>
    <property type="match status" value="1"/>
</dbReference>
<comment type="catalytic activity">
    <reaction evidence="3">
        <text>D-glyceraldehyde 3-phosphate = dihydroxyacetone phosphate</text>
        <dbReference type="Rhea" id="RHEA:18585"/>
        <dbReference type="ChEBI" id="CHEBI:57642"/>
        <dbReference type="ChEBI" id="CHEBI:59776"/>
        <dbReference type="EC" id="5.3.1.1"/>
    </reaction>
</comment>
<dbReference type="GO" id="GO:0006094">
    <property type="term" value="P:gluconeogenesis"/>
    <property type="evidence" value="ECO:0007669"/>
    <property type="project" value="UniProtKB-UniPathway"/>
</dbReference>
<dbReference type="InterPro" id="IPR000652">
    <property type="entry name" value="Triosephosphate_isomerase"/>
</dbReference>
<dbReference type="InterPro" id="IPR035990">
    <property type="entry name" value="TIM_sf"/>
</dbReference>
<evidence type="ECO:0000256" key="1">
    <source>
        <dbReference type="ARBA" id="ARBA00007422"/>
    </source>
</evidence>
<evidence type="ECO:0000313" key="5">
    <source>
        <dbReference type="Proteomes" id="UP000230638"/>
    </source>
</evidence>
<dbReference type="NCBIfam" id="TIGR00419">
    <property type="entry name" value="tim"/>
    <property type="match status" value="1"/>
</dbReference>
<dbReference type="SUPFAM" id="SSF51351">
    <property type="entry name" value="Triosephosphate isomerase (TIM)"/>
    <property type="match status" value="1"/>
</dbReference>
<dbReference type="CDD" id="cd00311">
    <property type="entry name" value="TIM"/>
    <property type="match status" value="1"/>
</dbReference>
<organism evidence="4 5">
    <name type="scientific">Candidatus Lloydbacteria bacterium CG22_combo_CG10-13_8_21_14_all_47_15</name>
    <dbReference type="NCBI Taxonomy" id="1974635"/>
    <lineage>
        <taxon>Bacteria</taxon>
        <taxon>Candidatus Lloydiibacteriota</taxon>
    </lineage>
</organism>
<dbReference type="Proteomes" id="UP000230638">
    <property type="component" value="Unassembled WGS sequence"/>
</dbReference>
<dbReference type="GO" id="GO:0019563">
    <property type="term" value="P:glycerol catabolic process"/>
    <property type="evidence" value="ECO:0007669"/>
    <property type="project" value="TreeGrafter"/>
</dbReference>
<dbReference type="InterPro" id="IPR013785">
    <property type="entry name" value="Aldolase_TIM"/>
</dbReference>
<dbReference type="AlphaFoldDB" id="A0A2H0CVC8"/>
<comment type="similarity">
    <text evidence="1 3">Belongs to the triosephosphate isomerase family.</text>
</comment>
<keyword evidence="3" id="KW-0312">Gluconeogenesis</keyword>
<dbReference type="GO" id="GO:0005829">
    <property type="term" value="C:cytosol"/>
    <property type="evidence" value="ECO:0007669"/>
    <property type="project" value="TreeGrafter"/>
</dbReference>
<dbReference type="PANTHER" id="PTHR21139">
    <property type="entry name" value="TRIOSEPHOSPHATE ISOMERASE"/>
    <property type="match status" value="1"/>
</dbReference>
<comment type="subunit">
    <text evidence="3">Homodimer.</text>
</comment>
<comment type="pathway">
    <text evidence="3">Carbohydrate degradation; glycolysis; D-glyceraldehyde 3-phosphate from glycerone phosphate: step 1/1.</text>
</comment>
<keyword evidence="2 3" id="KW-0413">Isomerase</keyword>
<dbReference type="Gene3D" id="3.20.20.70">
    <property type="entry name" value="Aldolase class I"/>
    <property type="match status" value="1"/>
</dbReference>
<name>A0A2H0CVC8_9BACT</name>
<dbReference type="Pfam" id="PF00121">
    <property type="entry name" value="TIM"/>
    <property type="match status" value="1"/>
</dbReference>
<evidence type="ECO:0000256" key="2">
    <source>
        <dbReference type="ARBA" id="ARBA00023235"/>
    </source>
</evidence>
<dbReference type="PANTHER" id="PTHR21139:SF42">
    <property type="entry name" value="TRIOSEPHOSPHATE ISOMERASE"/>
    <property type="match status" value="1"/>
</dbReference>
<comment type="caution">
    <text evidence="4">The sequence shown here is derived from an EMBL/GenBank/DDBJ whole genome shotgun (WGS) entry which is preliminary data.</text>
</comment>
<sequence>MAEKKIVVANWKMNPVRGTEARKIFSLTKQHAGKTRGVQTVVCPPFVFLSELAGKVSGHRCVVGAQDAFWESEGAYTGLVSAAQVADTGAAYVILGHSERRAAGETSKDVARKVKAALDRGLVPIVCVGESERDDAGRYLSFVETELKESLAGIARSALKNLVIAYEPIWAIGEYAVRSATPHEFENMLLFIRKILVDAFGKKLAFSVPILYGGSVDDGNAADFLGVPGSGGLLVGRASLSPKIFSAILDTASKIDG</sequence>
<keyword evidence="3" id="KW-0963">Cytoplasm</keyword>
<comment type="pathway">
    <text evidence="3">Carbohydrate biosynthesis; gluconeogenesis.</text>
</comment>
<dbReference type="EC" id="5.3.1.1" evidence="3"/>
<dbReference type="GO" id="GO:0006096">
    <property type="term" value="P:glycolytic process"/>
    <property type="evidence" value="ECO:0007669"/>
    <property type="project" value="UniProtKB-UniRule"/>
</dbReference>
<accession>A0A2H0CVC8</accession>
<protein>
    <recommendedName>
        <fullName evidence="3">Triosephosphate isomerase</fullName>
        <ecNumber evidence="3">5.3.1.1</ecNumber>
    </recommendedName>
</protein>
<evidence type="ECO:0000313" key="4">
    <source>
        <dbReference type="EMBL" id="PIP73378.1"/>
    </source>
</evidence>
<comment type="subcellular location">
    <subcellularLocation>
        <location evidence="3">Cytoplasm</location>
    </subcellularLocation>
</comment>
<proteinExistence type="inferred from homology"/>
<keyword evidence="3" id="KW-0324">Glycolysis</keyword>
<dbReference type="EMBL" id="PCTL01000021">
    <property type="protein sequence ID" value="PIP73378.1"/>
    <property type="molecule type" value="Genomic_DNA"/>
</dbReference>